<organism evidence="1 2">
    <name type="scientific">Clostridium beijerinckii</name>
    <name type="common">Clostridium MP</name>
    <dbReference type="NCBI Taxonomy" id="1520"/>
    <lineage>
        <taxon>Bacteria</taxon>
        <taxon>Bacillati</taxon>
        <taxon>Bacillota</taxon>
        <taxon>Clostridia</taxon>
        <taxon>Eubacteriales</taxon>
        <taxon>Clostridiaceae</taxon>
        <taxon>Clostridium</taxon>
    </lineage>
</organism>
<evidence type="ECO:0000313" key="2">
    <source>
        <dbReference type="Proteomes" id="UP000631418"/>
    </source>
</evidence>
<protein>
    <submittedName>
        <fullName evidence="1">Uncharacterized protein</fullName>
    </submittedName>
</protein>
<dbReference type="RefSeq" id="WP_195779986.1">
    <property type="nucleotide sequence ID" value="NZ_JADOEF010000004.1"/>
</dbReference>
<dbReference type="Proteomes" id="UP000631418">
    <property type="component" value="Unassembled WGS sequence"/>
</dbReference>
<sequence>MKGMVFVDGNFQTMSPDIIAFMEYATGQSVKGVVPKNNIYSNYWRNKEYISYEKNEAGEEVKKIEKVTAVDIIRFPHVSNEHIFATVMQNEIEEFQYIQDGIICQYMILHLKGSVMGMKMVIESSQYQTLGRK</sequence>
<accession>A0AAE2RUB7</accession>
<proteinExistence type="predicted"/>
<reference evidence="1" key="1">
    <citation type="submission" date="2020-11" db="EMBL/GenBank/DDBJ databases">
        <authorList>
            <person name="Thieme N."/>
            <person name="Liebl W."/>
            <person name="Zverlov V."/>
        </authorList>
    </citation>
    <scope>NUCLEOTIDE SEQUENCE</scope>
    <source>
        <strain evidence="1">NT08</strain>
    </source>
</reference>
<dbReference type="AlphaFoldDB" id="A0AAE2RUB7"/>
<gene>
    <name evidence="1" type="ORF">IS491_25295</name>
</gene>
<name>A0AAE2RUB7_CLOBE</name>
<evidence type="ECO:0000313" key="1">
    <source>
        <dbReference type="EMBL" id="MBF7811910.1"/>
    </source>
</evidence>
<dbReference type="EMBL" id="JADOEF010000004">
    <property type="protein sequence ID" value="MBF7811910.1"/>
    <property type="molecule type" value="Genomic_DNA"/>
</dbReference>
<comment type="caution">
    <text evidence="1">The sequence shown here is derived from an EMBL/GenBank/DDBJ whole genome shotgun (WGS) entry which is preliminary data.</text>
</comment>